<organism evidence="1">
    <name type="scientific">marine sediment metagenome</name>
    <dbReference type="NCBI Taxonomy" id="412755"/>
    <lineage>
        <taxon>unclassified sequences</taxon>
        <taxon>metagenomes</taxon>
        <taxon>ecological metagenomes</taxon>
    </lineage>
</organism>
<reference evidence="1" key="1">
    <citation type="journal article" date="2015" name="Nature">
        <title>Complex archaea that bridge the gap between prokaryotes and eukaryotes.</title>
        <authorList>
            <person name="Spang A."/>
            <person name="Saw J.H."/>
            <person name="Jorgensen S.L."/>
            <person name="Zaremba-Niedzwiedzka K."/>
            <person name="Martijn J."/>
            <person name="Lind A.E."/>
            <person name="van Eijk R."/>
            <person name="Schleper C."/>
            <person name="Guy L."/>
            <person name="Ettema T.J."/>
        </authorList>
    </citation>
    <scope>NUCLEOTIDE SEQUENCE</scope>
</reference>
<proteinExistence type="predicted"/>
<evidence type="ECO:0000313" key="1">
    <source>
        <dbReference type="EMBL" id="KKN09129.1"/>
    </source>
</evidence>
<dbReference type="AlphaFoldDB" id="A0A0F9MTN6"/>
<comment type="caution">
    <text evidence="1">The sequence shown here is derived from an EMBL/GenBank/DDBJ whole genome shotgun (WGS) entry which is preliminary data.</text>
</comment>
<protein>
    <submittedName>
        <fullName evidence="1">Uncharacterized protein</fullName>
    </submittedName>
</protein>
<name>A0A0F9MTN6_9ZZZZ</name>
<gene>
    <name evidence="1" type="ORF">LCGC14_1049620</name>
</gene>
<accession>A0A0F9MTN6</accession>
<dbReference type="EMBL" id="LAZR01004381">
    <property type="protein sequence ID" value="KKN09129.1"/>
    <property type="molecule type" value="Genomic_DNA"/>
</dbReference>
<sequence>MFNNSHSRRTYINNPEKGYLVNWNSSHGDQVRHIPGRFGKTTNAPKIVTKEQIIPRTNDVIASLLELPLIPSPPRRTAIVGIKRNTTAISIRYIMSSKSITRANVKTSPNMAEIKAIMLKTFPIYFVNTCFN</sequence>